<dbReference type="Pfam" id="PF03279">
    <property type="entry name" value="Lip_A_acyltrans"/>
    <property type="match status" value="1"/>
</dbReference>
<keyword evidence="2" id="KW-1003">Cell membrane</keyword>
<dbReference type="PANTHER" id="PTHR30606:SF10">
    <property type="entry name" value="PHOSPHATIDYLINOSITOL MANNOSIDE ACYLTRANSFERASE"/>
    <property type="match status" value="1"/>
</dbReference>
<evidence type="ECO:0000313" key="9">
    <source>
        <dbReference type="Proteomes" id="UP000275394"/>
    </source>
</evidence>
<comment type="caution">
    <text evidence="8">The sequence shown here is derived from an EMBL/GenBank/DDBJ whole genome shotgun (WGS) entry which is preliminary data.</text>
</comment>
<dbReference type="CDD" id="cd07984">
    <property type="entry name" value="LPLAT_LABLAT-like"/>
    <property type="match status" value="1"/>
</dbReference>
<dbReference type="EMBL" id="RKHR01000003">
    <property type="protein sequence ID" value="ROS04604.1"/>
    <property type="molecule type" value="Genomic_DNA"/>
</dbReference>
<evidence type="ECO:0000256" key="1">
    <source>
        <dbReference type="ARBA" id="ARBA00004533"/>
    </source>
</evidence>
<dbReference type="InterPro" id="IPR004960">
    <property type="entry name" value="LipA_acyltrans"/>
</dbReference>
<organism evidence="8 9">
    <name type="scientific">Sinobacterium caligoides</name>
    <dbReference type="NCBI Taxonomy" id="933926"/>
    <lineage>
        <taxon>Bacteria</taxon>
        <taxon>Pseudomonadati</taxon>
        <taxon>Pseudomonadota</taxon>
        <taxon>Gammaproteobacteria</taxon>
        <taxon>Cellvibrionales</taxon>
        <taxon>Spongiibacteraceae</taxon>
        <taxon>Sinobacterium</taxon>
    </lineage>
</organism>
<dbReference type="GO" id="GO:0016746">
    <property type="term" value="F:acyltransferase activity"/>
    <property type="evidence" value="ECO:0007669"/>
    <property type="project" value="UniProtKB-KW"/>
</dbReference>
<accession>A0A3N2DXT1</accession>
<evidence type="ECO:0000256" key="4">
    <source>
        <dbReference type="ARBA" id="ARBA00022679"/>
    </source>
</evidence>
<dbReference type="AlphaFoldDB" id="A0A3N2DXT1"/>
<evidence type="ECO:0000313" key="8">
    <source>
        <dbReference type="EMBL" id="ROS04604.1"/>
    </source>
</evidence>
<dbReference type="Proteomes" id="UP000275394">
    <property type="component" value="Unassembled WGS sequence"/>
</dbReference>
<keyword evidence="4 8" id="KW-0808">Transferase</keyword>
<evidence type="ECO:0000256" key="6">
    <source>
        <dbReference type="ARBA" id="ARBA00023315"/>
    </source>
</evidence>
<feature type="transmembrane region" description="Helical" evidence="7">
    <location>
        <begin position="12"/>
        <end position="35"/>
    </location>
</feature>
<keyword evidence="3" id="KW-0997">Cell inner membrane</keyword>
<evidence type="ECO:0000256" key="2">
    <source>
        <dbReference type="ARBA" id="ARBA00022475"/>
    </source>
</evidence>
<name>A0A3N2DXT1_9GAMM</name>
<evidence type="ECO:0000256" key="3">
    <source>
        <dbReference type="ARBA" id="ARBA00022519"/>
    </source>
</evidence>
<reference evidence="8 9" key="1">
    <citation type="submission" date="2018-11" db="EMBL/GenBank/DDBJ databases">
        <title>Genomic Encyclopedia of Type Strains, Phase IV (KMG-IV): sequencing the most valuable type-strain genomes for metagenomic binning, comparative biology and taxonomic classification.</title>
        <authorList>
            <person name="Goeker M."/>
        </authorList>
    </citation>
    <scope>NUCLEOTIDE SEQUENCE [LARGE SCALE GENOMIC DNA]</scope>
    <source>
        <strain evidence="8 9">DSM 100316</strain>
    </source>
</reference>
<dbReference type="OrthoDB" id="9803456at2"/>
<comment type="subcellular location">
    <subcellularLocation>
        <location evidence="1">Cell inner membrane</location>
    </subcellularLocation>
</comment>
<dbReference type="GO" id="GO:0005886">
    <property type="term" value="C:plasma membrane"/>
    <property type="evidence" value="ECO:0007669"/>
    <property type="project" value="UniProtKB-SubCell"/>
</dbReference>
<proteinExistence type="predicted"/>
<keyword evidence="5 7" id="KW-0472">Membrane</keyword>
<dbReference type="GO" id="GO:0009247">
    <property type="term" value="P:glycolipid biosynthetic process"/>
    <property type="evidence" value="ECO:0007669"/>
    <property type="project" value="UniProtKB-ARBA"/>
</dbReference>
<keyword evidence="7" id="KW-1133">Transmembrane helix</keyword>
<evidence type="ECO:0000256" key="5">
    <source>
        <dbReference type="ARBA" id="ARBA00023136"/>
    </source>
</evidence>
<evidence type="ECO:0000256" key="7">
    <source>
        <dbReference type="SAM" id="Phobius"/>
    </source>
</evidence>
<keyword evidence="7" id="KW-0812">Transmembrane</keyword>
<protein>
    <submittedName>
        <fullName evidence="8">KDO2-lipid IV(A) lauroyltransferase</fullName>
    </submittedName>
</protein>
<keyword evidence="6" id="KW-0012">Acyltransferase</keyword>
<dbReference type="RefSeq" id="WP_123710594.1">
    <property type="nucleotide sequence ID" value="NZ_RKHR01000003.1"/>
</dbReference>
<keyword evidence="9" id="KW-1185">Reference proteome</keyword>
<gene>
    <name evidence="8" type="ORF">EDC56_0110</name>
</gene>
<sequence>MAVLLVKLLGRLPLSVLYSIVAPTISFLLFTIAGYRKKTIRDNLAKAMPDLSDQQRAVIAKDYRKHVGQLVVEILHTRYHSEAEVKQRVTFRNPELIEQHWQQGSKVIIMALHQSNWEWLLHAVAVQFGHKLEVVYKPLHNKGFDQYFKESRERFGCVPIPHKKVLEAVGHREDQYFFGILSDQSPLKKSPKVWAGMMGIETAFPIGVEVIAKKGQATVVFCGMHKVKRGHYECWFEEIATPPYAKGDHSILEGYADCCTRAITAQPETWLWSNQRWRFDRSEDRYQLKPEHDI</sequence>
<dbReference type="PANTHER" id="PTHR30606">
    <property type="entry name" value="LIPID A BIOSYNTHESIS LAUROYL ACYLTRANSFERASE"/>
    <property type="match status" value="1"/>
</dbReference>